<evidence type="ECO:0000256" key="1">
    <source>
        <dbReference type="SAM" id="MobiDB-lite"/>
    </source>
</evidence>
<feature type="compositionally biased region" description="Basic and acidic residues" evidence="1">
    <location>
        <begin position="108"/>
        <end position="120"/>
    </location>
</feature>
<gene>
    <name evidence="4" type="ORF">AVEN_220901_1</name>
    <name evidence="3" type="ORF">AVEN_44705_1</name>
</gene>
<keyword evidence="5" id="KW-1185">Reference proteome</keyword>
<feature type="domain" description="Helitron helicase-like" evidence="2">
    <location>
        <begin position="1"/>
        <end position="71"/>
    </location>
</feature>
<evidence type="ECO:0000313" key="5">
    <source>
        <dbReference type="Proteomes" id="UP000499080"/>
    </source>
</evidence>
<reference evidence="4 5" key="1">
    <citation type="journal article" date="2019" name="Sci. Rep.">
        <title>Orb-weaving spider Araneus ventricosus genome elucidates the spidroin gene catalogue.</title>
        <authorList>
            <person name="Kono N."/>
            <person name="Nakamura H."/>
            <person name="Ohtoshi R."/>
            <person name="Moran D.A.P."/>
            <person name="Shinohara A."/>
            <person name="Yoshida Y."/>
            <person name="Fujiwara M."/>
            <person name="Mori M."/>
            <person name="Tomita M."/>
            <person name="Arakawa K."/>
        </authorList>
    </citation>
    <scope>NUCLEOTIDE SEQUENCE [LARGE SCALE GENOMIC DNA]</scope>
</reference>
<evidence type="ECO:0000313" key="3">
    <source>
        <dbReference type="EMBL" id="GBL92200.1"/>
    </source>
</evidence>
<dbReference type="EMBL" id="BGPR01083638">
    <property type="protein sequence ID" value="GBL92200.1"/>
    <property type="molecule type" value="Genomic_DNA"/>
</dbReference>
<dbReference type="Proteomes" id="UP000499080">
    <property type="component" value="Unassembled WGS sequence"/>
</dbReference>
<organism evidence="4 5">
    <name type="scientific">Araneus ventricosus</name>
    <name type="common">Orbweaver spider</name>
    <name type="synonym">Epeira ventricosa</name>
    <dbReference type="NCBI Taxonomy" id="182803"/>
    <lineage>
        <taxon>Eukaryota</taxon>
        <taxon>Metazoa</taxon>
        <taxon>Ecdysozoa</taxon>
        <taxon>Arthropoda</taxon>
        <taxon>Chelicerata</taxon>
        <taxon>Arachnida</taxon>
        <taxon>Araneae</taxon>
        <taxon>Araneomorphae</taxon>
        <taxon>Entelegynae</taxon>
        <taxon>Araneoidea</taxon>
        <taxon>Araneidae</taxon>
        <taxon>Araneus</taxon>
    </lineage>
</organism>
<dbReference type="AlphaFoldDB" id="A0A4Y2T331"/>
<dbReference type="Pfam" id="PF14214">
    <property type="entry name" value="Helitron_like_N"/>
    <property type="match status" value="1"/>
</dbReference>
<evidence type="ECO:0000313" key="4">
    <source>
        <dbReference type="EMBL" id="GBN95028.1"/>
    </source>
</evidence>
<evidence type="ECO:0000259" key="2">
    <source>
        <dbReference type="Pfam" id="PF14214"/>
    </source>
</evidence>
<dbReference type="InterPro" id="IPR025476">
    <property type="entry name" value="Helitron_helicase-like"/>
</dbReference>
<feature type="region of interest" description="Disordered" evidence="1">
    <location>
        <begin position="100"/>
        <end position="120"/>
    </location>
</feature>
<protein>
    <recommendedName>
        <fullName evidence="2">Helitron helicase-like domain-containing protein</fullName>
    </recommendedName>
</protein>
<sequence>MHERTQDAMTYVRTDLLITFTCDPKWKEITGELLPGQTSVYRLDLIARVFRLKLAKMMKMFTKFNIFGTVTLLSSDPRLSRERKLPHKCETRDFPSTSFSFSSGVTRRHNERECLRSGEG</sequence>
<accession>A0A4Y2T331</accession>
<dbReference type="EMBL" id="BGPR01025820">
    <property type="protein sequence ID" value="GBN95028.1"/>
    <property type="molecule type" value="Genomic_DNA"/>
</dbReference>
<proteinExistence type="predicted"/>
<comment type="caution">
    <text evidence="4">The sequence shown here is derived from an EMBL/GenBank/DDBJ whole genome shotgun (WGS) entry which is preliminary data.</text>
</comment>
<dbReference type="OrthoDB" id="1728974at2759"/>
<name>A0A4Y2T331_ARAVE</name>